<dbReference type="AlphaFoldDB" id="A0A0D9NUT9"/>
<name>A0A0D9NUT9_METAN</name>
<evidence type="ECO:0000313" key="2">
    <source>
        <dbReference type="Proteomes" id="UP000054544"/>
    </source>
</evidence>
<keyword evidence="2" id="KW-1185">Reference proteome</keyword>
<sequence length="78" mass="8483">MAVRMELDSSIIFLLSDVEIQSISSGSFGRPFCQNAMIALDSGKHSPSSRCEQEVQTKKRAIAVAIDRHNTSATNISV</sequence>
<evidence type="ECO:0000313" key="1">
    <source>
        <dbReference type="EMBL" id="KJK76365.1"/>
    </source>
</evidence>
<protein>
    <submittedName>
        <fullName evidence="1">Uncharacterized protein</fullName>
    </submittedName>
</protein>
<dbReference type="EMBL" id="KE384744">
    <property type="protein sequence ID" value="KJK76365.1"/>
    <property type="molecule type" value="Genomic_DNA"/>
</dbReference>
<accession>A0A0D9NUT9</accession>
<proteinExistence type="predicted"/>
<organism evidence="1 2">
    <name type="scientific">Metarhizium anisopliae BRIP 53293</name>
    <dbReference type="NCBI Taxonomy" id="1291518"/>
    <lineage>
        <taxon>Eukaryota</taxon>
        <taxon>Fungi</taxon>
        <taxon>Dikarya</taxon>
        <taxon>Ascomycota</taxon>
        <taxon>Pezizomycotina</taxon>
        <taxon>Sordariomycetes</taxon>
        <taxon>Hypocreomycetidae</taxon>
        <taxon>Hypocreales</taxon>
        <taxon>Clavicipitaceae</taxon>
        <taxon>Metarhizium</taxon>
    </lineage>
</organism>
<dbReference type="Proteomes" id="UP000054544">
    <property type="component" value="Unassembled WGS sequence"/>
</dbReference>
<reference evidence="2" key="1">
    <citation type="journal article" date="2014" name="BMC Genomics">
        <title>The genome sequence of the biocontrol fungus Metarhizium anisopliae and comparative genomics of Metarhizium species.</title>
        <authorList>
            <person name="Pattemore J.A."/>
            <person name="Hane J.K."/>
            <person name="Williams A.H."/>
            <person name="Wilson B.A."/>
            <person name="Stodart B.J."/>
            <person name="Ash G.J."/>
        </authorList>
    </citation>
    <scope>NUCLEOTIDE SEQUENCE [LARGE SCALE GENOMIC DNA]</scope>
    <source>
        <strain evidence="2">BRIP 53293</strain>
    </source>
</reference>
<gene>
    <name evidence="1" type="ORF">H634G_08256</name>
</gene>